<comment type="caution">
    <text evidence="2">The sequence shown here is derived from an EMBL/GenBank/DDBJ whole genome shotgun (WGS) entry which is preliminary data.</text>
</comment>
<evidence type="ECO:0000256" key="1">
    <source>
        <dbReference type="SAM" id="MobiDB-lite"/>
    </source>
</evidence>
<evidence type="ECO:0000313" key="3">
    <source>
        <dbReference type="Proteomes" id="UP001189429"/>
    </source>
</evidence>
<proteinExistence type="predicted"/>
<dbReference type="EMBL" id="CAUYUJ010018615">
    <property type="protein sequence ID" value="CAK0885028.1"/>
    <property type="molecule type" value="Genomic_DNA"/>
</dbReference>
<sequence>MNPAGLACEVPGFSGLRASKGLIRSDRDPEVKQLKEALRKKDRVLRRVAGTLHRVAARLVASTEKERKQQAKRSQPDSQLSLASVMRDKEDMWARDAAIAAACPPAMAMEAYRIARAQRSAPTPSTYILKGKRTKESKKQAKQTADTKIRQSVPTKKITAKQITRVMNKSKDPNYKNSGIGSEDAAAAWYASKQHPAQAVMTPGQVVSVWGATPSKEDRYTPFFSQKSICFDGDFSRMRHRVGVMSHRGHKPESPNQ</sequence>
<name>A0ABN9WJ59_9DINO</name>
<feature type="region of interest" description="Disordered" evidence="1">
    <location>
        <begin position="61"/>
        <end position="80"/>
    </location>
</feature>
<organism evidence="2 3">
    <name type="scientific">Prorocentrum cordatum</name>
    <dbReference type="NCBI Taxonomy" id="2364126"/>
    <lineage>
        <taxon>Eukaryota</taxon>
        <taxon>Sar</taxon>
        <taxon>Alveolata</taxon>
        <taxon>Dinophyceae</taxon>
        <taxon>Prorocentrales</taxon>
        <taxon>Prorocentraceae</taxon>
        <taxon>Prorocentrum</taxon>
    </lineage>
</organism>
<accession>A0ABN9WJ59</accession>
<protein>
    <submittedName>
        <fullName evidence="2">Uncharacterized protein</fullName>
    </submittedName>
</protein>
<feature type="non-terminal residue" evidence="2">
    <location>
        <position position="257"/>
    </location>
</feature>
<dbReference type="Proteomes" id="UP001189429">
    <property type="component" value="Unassembled WGS sequence"/>
</dbReference>
<keyword evidence="3" id="KW-1185">Reference proteome</keyword>
<gene>
    <name evidence="2" type="ORF">PCOR1329_LOCUS66759</name>
</gene>
<reference evidence="2" key="1">
    <citation type="submission" date="2023-10" db="EMBL/GenBank/DDBJ databases">
        <authorList>
            <person name="Chen Y."/>
            <person name="Shah S."/>
            <person name="Dougan E. K."/>
            <person name="Thang M."/>
            <person name="Chan C."/>
        </authorList>
    </citation>
    <scope>NUCLEOTIDE SEQUENCE [LARGE SCALE GENOMIC DNA]</scope>
</reference>
<evidence type="ECO:0000313" key="2">
    <source>
        <dbReference type="EMBL" id="CAK0885028.1"/>
    </source>
</evidence>